<organism evidence="3 4">
    <name type="scientific">Colocasia esculenta</name>
    <name type="common">Wild taro</name>
    <name type="synonym">Arum esculentum</name>
    <dbReference type="NCBI Taxonomy" id="4460"/>
    <lineage>
        <taxon>Eukaryota</taxon>
        <taxon>Viridiplantae</taxon>
        <taxon>Streptophyta</taxon>
        <taxon>Embryophyta</taxon>
        <taxon>Tracheophyta</taxon>
        <taxon>Spermatophyta</taxon>
        <taxon>Magnoliopsida</taxon>
        <taxon>Liliopsida</taxon>
        <taxon>Araceae</taxon>
        <taxon>Aroideae</taxon>
        <taxon>Colocasieae</taxon>
        <taxon>Colocasia</taxon>
    </lineage>
</organism>
<dbReference type="EMBL" id="NMUH01002010">
    <property type="protein sequence ID" value="MQL97171.1"/>
    <property type="molecule type" value="Genomic_DNA"/>
</dbReference>
<gene>
    <name evidence="3" type="ORF">Taro_029859</name>
</gene>
<proteinExistence type="predicted"/>
<keyword evidence="2" id="KW-1133">Transmembrane helix</keyword>
<keyword evidence="2" id="KW-0472">Membrane</keyword>
<accession>A0A843VK00</accession>
<comment type="caution">
    <text evidence="3">The sequence shown here is derived from an EMBL/GenBank/DDBJ whole genome shotgun (WGS) entry which is preliminary data.</text>
</comment>
<protein>
    <submittedName>
        <fullName evidence="3">Uncharacterized protein</fullName>
    </submittedName>
</protein>
<dbReference type="AlphaFoldDB" id="A0A843VK00"/>
<keyword evidence="2" id="KW-0812">Transmembrane</keyword>
<feature type="region of interest" description="Disordered" evidence="1">
    <location>
        <begin position="1"/>
        <end position="57"/>
    </location>
</feature>
<evidence type="ECO:0000256" key="2">
    <source>
        <dbReference type="SAM" id="Phobius"/>
    </source>
</evidence>
<feature type="compositionally biased region" description="Polar residues" evidence="1">
    <location>
        <begin position="46"/>
        <end position="57"/>
    </location>
</feature>
<reference evidence="3" key="1">
    <citation type="submission" date="2017-07" db="EMBL/GenBank/DDBJ databases">
        <title>Taro Niue Genome Assembly and Annotation.</title>
        <authorList>
            <person name="Atibalentja N."/>
            <person name="Keating K."/>
            <person name="Fields C.J."/>
        </authorList>
    </citation>
    <scope>NUCLEOTIDE SEQUENCE</scope>
    <source>
        <strain evidence="3">Niue_2</strain>
        <tissue evidence="3">Leaf</tissue>
    </source>
</reference>
<feature type="compositionally biased region" description="Basic and acidic residues" evidence="1">
    <location>
        <begin position="9"/>
        <end position="31"/>
    </location>
</feature>
<evidence type="ECO:0000313" key="4">
    <source>
        <dbReference type="Proteomes" id="UP000652761"/>
    </source>
</evidence>
<dbReference type="Proteomes" id="UP000652761">
    <property type="component" value="Unassembled WGS sequence"/>
</dbReference>
<feature type="transmembrane region" description="Helical" evidence="2">
    <location>
        <begin position="282"/>
        <end position="303"/>
    </location>
</feature>
<feature type="transmembrane region" description="Helical" evidence="2">
    <location>
        <begin position="255"/>
        <end position="276"/>
    </location>
</feature>
<evidence type="ECO:0000256" key="1">
    <source>
        <dbReference type="SAM" id="MobiDB-lite"/>
    </source>
</evidence>
<evidence type="ECO:0000313" key="3">
    <source>
        <dbReference type="EMBL" id="MQL97171.1"/>
    </source>
</evidence>
<sequence>MKTRRRARVRPERDPQACRDTDDCRVGHPRLDTNTSPSQDALVASHPTTPDGSRETGLNTLHQTLGDEFTFYWGRVEEFLAAGEQEIAHTKPFFFPFSSAATCTDRPLEVDQRLWFVGRICPVWESTEGWFSCWRLKKSTSRDVDVDLFREEFAWRYVMLSFTSWLAAVDAAVYLQLCSQHAVCFPFRGLRATLRLDDWRVGGPQPVSRDVECDSVLAVEPARFQFSQCAPEGVAHYATGSCVLYRLCSCAAFEAVEPCLSGAGLAWLLVYIYLYVLLRHSFLTFSSFGSWVSGSGFGLLVGYW</sequence>
<name>A0A843VK00_COLES</name>
<keyword evidence="4" id="KW-1185">Reference proteome</keyword>